<dbReference type="AlphaFoldDB" id="A0A9P0Z7Z4"/>
<sequence length="151" mass="17037">MSSSSTSSIRKNTLSTLNYEPAFYCLCGMKAPLCKGRESGRLFYGCQQFKHDRGCGFFVWKDAMDVTHAHTEYRNLRDDAAHGGGLFELQRANNSMGQQIIVLGRDIAYLRGVVQTEGKQNKMLRLFVGCWCFVSTTVVAMAYFSLRKCCM</sequence>
<feature type="transmembrane region" description="Helical" evidence="1">
    <location>
        <begin position="126"/>
        <end position="146"/>
    </location>
</feature>
<dbReference type="Proteomes" id="UP001152484">
    <property type="component" value="Unassembled WGS sequence"/>
</dbReference>
<dbReference type="EMBL" id="CAMAPE010000022">
    <property type="protein sequence ID" value="CAH9090220.1"/>
    <property type="molecule type" value="Genomic_DNA"/>
</dbReference>
<organism evidence="2 3">
    <name type="scientific">Cuscuta europaea</name>
    <name type="common">European dodder</name>
    <dbReference type="NCBI Taxonomy" id="41803"/>
    <lineage>
        <taxon>Eukaryota</taxon>
        <taxon>Viridiplantae</taxon>
        <taxon>Streptophyta</taxon>
        <taxon>Embryophyta</taxon>
        <taxon>Tracheophyta</taxon>
        <taxon>Spermatophyta</taxon>
        <taxon>Magnoliopsida</taxon>
        <taxon>eudicotyledons</taxon>
        <taxon>Gunneridae</taxon>
        <taxon>Pentapetalae</taxon>
        <taxon>asterids</taxon>
        <taxon>lamiids</taxon>
        <taxon>Solanales</taxon>
        <taxon>Convolvulaceae</taxon>
        <taxon>Cuscuteae</taxon>
        <taxon>Cuscuta</taxon>
        <taxon>Cuscuta subgen. Cuscuta</taxon>
    </lineage>
</organism>
<keyword evidence="1" id="KW-0812">Transmembrane</keyword>
<keyword evidence="1" id="KW-0472">Membrane</keyword>
<evidence type="ECO:0000313" key="3">
    <source>
        <dbReference type="Proteomes" id="UP001152484"/>
    </source>
</evidence>
<keyword evidence="3" id="KW-1185">Reference proteome</keyword>
<comment type="caution">
    <text evidence="2">The sequence shown here is derived from an EMBL/GenBank/DDBJ whole genome shotgun (WGS) entry which is preliminary data.</text>
</comment>
<reference evidence="2" key="1">
    <citation type="submission" date="2022-07" db="EMBL/GenBank/DDBJ databases">
        <authorList>
            <person name="Macas J."/>
            <person name="Novak P."/>
            <person name="Neumann P."/>
        </authorList>
    </citation>
    <scope>NUCLEOTIDE SEQUENCE</scope>
</reference>
<protein>
    <recommendedName>
        <fullName evidence="4">Zinc finger GRF-type domain-containing protein</fullName>
    </recommendedName>
</protein>
<name>A0A9P0Z7Z4_CUSEU</name>
<keyword evidence="1" id="KW-1133">Transmembrane helix</keyword>
<accession>A0A9P0Z7Z4</accession>
<evidence type="ECO:0000313" key="2">
    <source>
        <dbReference type="EMBL" id="CAH9090220.1"/>
    </source>
</evidence>
<evidence type="ECO:0008006" key="4">
    <source>
        <dbReference type="Google" id="ProtNLM"/>
    </source>
</evidence>
<gene>
    <name evidence="2" type="ORF">CEURO_LOCUS11149</name>
</gene>
<proteinExistence type="predicted"/>
<dbReference type="OrthoDB" id="1423929at2759"/>
<evidence type="ECO:0000256" key="1">
    <source>
        <dbReference type="SAM" id="Phobius"/>
    </source>
</evidence>